<keyword evidence="2" id="KW-1185">Reference proteome</keyword>
<protein>
    <submittedName>
        <fullName evidence="1">Uncharacterized protein</fullName>
    </submittedName>
</protein>
<organism evidence="1 2">
    <name type="scientific">Hypoxylon rubiginosum</name>
    <dbReference type="NCBI Taxonomy" id="110542"/>
    <lineage>
        <taxon>Eukaryota</taxon>
        <taxon>Fungi</taxon>
        <taxon>Dikarya</taxon>
        <taxon>Ascomycota</taxon>
        <taxon>Pezizomycotina</taxon>
        <taxon>Sordariomycetes</taxon>
        <taxon>Xylariomycetidae</taxon>
        <taxon>Xylariales</taxon>
        <taxon>Hypoxylaceae</taxon>
        <taxon>Hypoxylon</taxon>
    </lineage>
</organism>
<evidence type="ECO:0000313" key="1">
    <source>
        <dbReference type="EMBL" id="KAI6088616.1"/>
    </source>
</evidence>
<reference evidence="1 2" key="1">
    <citation type="journal article" date="2022" name="New Phytol.">
        <title>Ecological generalism drives hyperdiversity of secondary metabolite gene clusters in xylarialean endophytes.</title>
        <authorList>
            <person name="Franco M.E.E."/>
            <person name="Wisecaver J.H."/>
            <person name="Arnold A.E."/>
            <person name="Ju Y.M."/>
            <person name="Slot J.C."/>
            <person name="Ahrendt S."/>
            <person name="Moore L.P."/>
            <person name="Eastman K.E."/>
            <person name="Scott K."/>
            <person name="Konkel Z."/>
            <person name="Mondo S.J."/>
            <person name="Kuo A."/>
            <person name="Hayes R.D."/>
            <person name="Haridas S."/>
            <person name="Andreopoulos B."/>
            <person name="Riley R."/>
            <person name="LaButti K."/>
            <person name="Pangilinan J."/>
            <person name="Lipzen A."/>
            <person name="Amirebrahimi M."/>
            <person name="Yan J."/>
            <person name="Adam C."/>
            <person name="Keymanesh K."/>
            <person name="Ng V."/>
            <person name="Louie K."/>
            <person name="Northen T."/>
            <person name="Drula E."/>
            <person name="Henrissat B."/>
            <person name="Hsieh H.M."/>
            <person name="Youens-Clark K."/>
            <person name="Lutzoni F."/>
            <person name="Miadlikowska J."/>
            <person name="Eastwood D.C."/>
            <person name="Hamelin R.C."/>
            <person name="Grigoriev I.V."/>
            <person name="U'Ren J.M."/>
        </authorList>
    </citation>
    <scope>NUCLEOTIDE SEQUENCE [LARGE SCALE GENOMIC DNA]</scope>
    <source>
        <strain evidence="1 2">ER1909</strain>
    </source>
</reference>
<gene>
    <name evidence="1" type="ORF">F4821DRAFT_85485</name>
</gene>
<evidence type="ECO:0000313" key="2">
    <source>
        <dbReference type="Proteomes" id="UP001497680"/>
    </source>
</evidence>
<proteinExistence type="predicted"/>
<comment type="caution">
    <text evidence="1">The sequence shown here is derived from an EMBL/GenBank/DDBJ whole genome shotgun (WGS) entry which is preliminary data.</text>
</comment>
<dbReference type="Proteomes" id="UP001497680">
    <property type="component" value="Unassembled WGS sequence"/>
</dbReference>
<dbReference type="EMBL" id="MU394300">
    <property type="protein sequence ID" value="KAI6088616.1"/>
    <property type="molecule type" value="Genomic_DNA"/>
</dbReference>
<name>A0ACC0D7I9_9PEZI</name>
<sequence>MSLSSPTPSLLLTKRLTAFLNSNLSAQIHTAALTTPSGKLLAHASPRSVGVLRTQCTVAASIWAQYSSPAAAAAVEESLPQHQQQQQTQQQAQQRYADRREPPSPGAITIQLAAGVVVIRRLRCGLLFVCVGPSAAAVGGSGSDSGAGAAAAEQQQHSGAVPTPQAQGQPLTPGERPSTPPPLGSPSVESVASLGAVTTASVASVATTSTVAGAGVVAMRRQAEELARWLDDKLGTLGVLEEALGIETR</sequence>
<accession>A0ACC0D7I9</accession>